<proteinExistence type="predicted"/>
<reference evidence="1 2" key="1">
    <citation type="submission" date="2019-02" db="EMBL/GenBank/DDBJ databases">
        <title>Genomic Encyclopedia of Type Strains, Phase IV (KMG-IV): sequencing the most valuable type-strain genomes for metagenomic binning, comparative biology and taxonomic classification.</title>
        <authorList>
            <person name="Goeker M."/>
        </authorList>
    </citation>
    <scope>NUCLEOTIDE SEQUENCE [LARGE SCALE GENOMIC DNA]</scope>
    <source>
        <strain evidence="1 2">K24</strain>
    </source>
</reference>
<protein>
    <recommendedName>
        <fullName evidence="3">DUF484 family protein</fullName>
    </recommendedName>
</protein>
<dbReference type="Pfam" id="PF04340">
    <property type="entry name" value="DUF484"/>
    <property type="match status" value="1"/>
</dbReference>
<dbReference type="PANTHER" id="PTHR38765:SF1">
    <property type="entry name" value="DUF484 DOMAIN-CONTAINING PROTEIN"/>
    <property type="match status" value="1"/>
</dbReference>
<dbReference type="InterPro" id="IPR029016">
    <property type="entry name" value="GAF-like_dom_sf"/>
</dbReference>
<evidence type="ECO:0000313" key="1">
    <source>
        <dbReference type="EMBL" id="RZS84413.1"/>
    </source>
</evidence>
<dbReference type="EMBL" id="SGXC01000001">
    <property type="protein sequence ID" value="RZS84413.1"/>
    <property type="molecule type" value="Genomic_DNA"/>
</dbReference>
<dbReference type="RefSeq" id="WP_242621305.1">
    <property type="nucleotide sequence ID" value="NZ_SGXC01000001.1"/>
</dbReference>
<accession>A0A4Q7NHS2</accession>
<comment type="caution">
    <text evidence="1">The sequence shown here is derived from an EMBL/GenBank/DDBJ whole genome shotgun (WGS) entry which is preliminary data.</text>
</comment>
<organism evidence="1 2">
    <name type="scientific">Pigmentiphaga kullae</name>
    <dbReference type="NCBI Taxonomy" id="151784"/>
    <lineage>
        <taxon>Bacteria</taxon>
        <taxon>Pseudomonadati</taxon>
        <taxon>Pseudomonadota</taxon>
        <taxon>Betaproteobacteria</taxon>
        <taxon>Burkholderiales</taxon>
        <taxon>Alcaligenaceae</taxon>
        <taxon>Pigmentiphaga</taxon>
    </lineage>
</organism>
<dbReference type="InterPro" id="IPR007435">
    <property type="entry name" value="DUF484"/>
</dbReference>
<gene>
    <name evidence="1" type="ORF">EV675_0430</name>
</gene>
<name>A0A4Q7NHS2_9BURK</name>
<evidence type="ECO:0008006" key="3">
    <source>
        <dbReference type="Google" id="ProtNLM"/>
    </source>
</evidence>
<dbReference type="AlphaFoldDB" id="A0A4Q7NHS2"/>
<sequence length="222" mass="24220">MDANEVAQYLKDNTDFFERHAELFSTMKVPHPHEGKAVSLAERQVLALRERVRGMELRVSELVRAASENEHISDRLLLWSRGLLKERDPQALPAAVAGGLGEIFSVPDVALRIWADTAPGDAEAPWRGEVSADARTFANGLMSPYCGPNSGFEASAWLEREVRSLALIPLRVGIAPEAFGLLVLASPDAERFTPSMGTTFLTRIGELASASLSRLLTEAPRA</sequence>
<dbReference type="PANTHER" id="PTHR38765">
    <property type="entry name" value="DUF484 DOMAIN-CONTAINING PROTEIN"/>
    <property type="match status" value="1"/>
</dbReference>
<dbReference type="Proteomes" id="UP000292445">
    <property type="component" value="Unassembled WGS sequence"/>
</dbReference>
<keyword evidence="2" id="KW-1185">Reference proteome</keyword>
<dbReference type="Gene3D" id="3.30.450.40">
    <property type="match status" value="1"/>
</dbReference>
<evidence type="ECO:0000313" key="2">
    <source>
        <dbReference type="Proteomes" id="UP000292445"/>
    </source>
</evidence>